<dbReference type="SUPFAM" id="SSF52266">
    <property type="entry name" value="SGNH hydrolase"/>
    <property type="match status" value="1"/>
</dbReference>
<evidence type="ECO:0000313" key="1">
    <source>
        <dbReference type="EMBL" id="KXZ51884.1"/>
    </source>
</evidence>
<dbReference type="Gene3D" id="3.40.50.1110">
    <property type="entry name" value="SGNH hydrolase"/>
    <property type="match status" value="1"/>
</dbReference>
<keyword evidence="2" id="KW-1185">Reference proteome</keyword>
<dbReference type="PANTHER" id="PTHR34407">
    <property type="entry name" value="EXPRESSED PROTEIN"/>
    <property type="match status" value="1"/>
</dbReference>
<dbReference type="Proteomes" id="UP000075714">
    <property type="component" value="Unassembled WGS sequence"/>
</dbReference>
<dbReference type="PANTHER" id="PTHR34407:SF1">
    <property type="entry name" value="SGNH HYDROLASE-TYPE ESTERASE DOMAIN-CONTAINING PROTEIN"/>
    <property type="match status" value="1"/>
</dbReference>
<proteinExistence type="predicted"/>
<dbReference type="OrthoDB" id="532422at2759"/>
<gene>
    <name evidence="1" type="ORF">GPECTOR_11g319</name>
</gene>
<evidence type="ECO:0000313" key="2">
    <source>
        <dbReference type="Proteomes" id="UP000075714"/>
    </source>
</evidence>
<organism evidence="1 2">
    <name type="scientific">Gonium pectorale</name>
    <name type="common">Green alga</name>
    <dbReference type="NCBI Taxonomy" id="33097"/>
    <lineage>
        <taxon>Eukaryota</taxon>
        <taxon>Viridiplantae</taxon>
        <taxon>Chlorophyta</taxon>
        <taxon>core chlorophytes</taxon>
        <taxon>Chlorophyceae</taxon>
        <taxon>CS clade</taxon>
        <taxon>Chlamydomonadales</taxon>
        <taxon>Volvocaceae</taxon>
        <taxon>Gonium</taxon>
    </lineage>
</organism>
<protein>
    <recommendedName>
        <fullName evidence="3">SGNH hydrolase-type esterase domain-containing protein</fullName>
    </recommendedName>
</protein>
<dbReference type="AlphaFoldDB" id="A0A150GQ06"/>
<dbReference type="EMBL" id="LSYV01000012">
    <property type="protein sequence ID" value="KXZ51884.1"/>
    <property type="molecule type" value="Genomic_DNA"/>
</dbReference>
<accession>A0A150GQ06</accession>
<dbReference type="CDD" id="cd00229">
    <property type="entry name" value="SGNH_hydrolase"/>
    <property type="match status" value="1"/>
</dbReference>
<name>A0A150GQ06_GONPE</name>
<sequence length="554" mass="61840">MFADCLAIMRRQPCLPRLGLALLIGLFATRIHSLSESWMGQNWVQRTKARPELEWDWGHTWSTVEVDRQPVSQLLQGVLGSYRFTLPRSQLQRGTAYVGASSRLRRLMRDMILPREQKDFKVAVIGGSISFGQYTSKLGETDWFSILSKWLIAAFPRANVTIRNGCTPGIPTPYMIMCLELSVDPDVDLVFMEYTLNDGMDGGLFGNRVVMDTERLLRRILALPHQPAVVMMHVPLHGMASYPSGHPKNPNNDIYLNFYQTTEDAQGALAQYYDVQYLSLRTALYRLAAHKDIPGFRWEDLFVDHHPGDAGHKVMADLAIHLLQRTALGLLMEPFGQQDAEAAAEPLPPPMYPGNFPPTSPMCLVGEPFKSLVVMAEGFEYINEGTPTKPKFGYVALRPGSRLQLRLDTDRSAVGAKPDESVNVYLHHLRSYAHMGTATVSCMSGCSCPMIEINAHISERVSQVYMSMLVASQSRECVLEVQVLDKTSSGENKFKVTGIVVSERAGRSDVMERLGGDNAAFGLRQHNGDTTQMVWTKDGIKGGEDTTKRRRRGG</sequence>
<evidence type="ECO:0008006" key="3">
    <source>
        <dbReference type="Google" id="ProtNLM"/>
    </source>
</evidence>
<dbReference type="InterPro" id="IPR036514">
    <property type="entry name" value="SGNH_hydro_sf"/>
</dbReference>
<reference evidence="2" key="1">
    <citation type="journal article" date="2016" name="Nat. Commun.">
        <title>The Gonium pectorale genome demonstrates co-option of cell cycle regulation during the evolution of multicellularity.</title>
        <authorList>
            <person name="Hanschen E.R."/>
            <person name="Marriage T.N."/>
            <person name="Ferris P.J."/>
            <person name="Hamaji T."/>
            <person name="Toyoda A."/>
            <person name="Fujiyama A."/>
            <person name="Neme R."/>
            <person name="Noguchi H."/>
            <person name="Minakuchi Y."/>
            <person name="Suzuki M."/>
            <person name="Kawai-Toyooka H."/>
            <person name="Smith D.R."/>
            <person name="Sparks H."/>
            <person name="Anderson J."/>
            <person name="Bakaric R."/>
            <person name="Luria V."/>
            <person name="Karger A."/>
            <person name="Kirschner M.W."/>
            <person name="Durand P.M."/>
            <person name="Michod R.E."/>
            <person name="Nozaki H."/>
            <person name="Olson B.J."/>
        </authorList>
    </citation>
    <scope>NUCLEOTIDE SEQUENCE [LARGE SCALE GENOMIC DNA]</scope>
    <source>
        <strain evidence="2">NIES-2863</strain>
    </source>
</reference>
<comment type="caution">
    <text evidence="1">The sequence shown here is derived from an EMBL/GenBank/DDBJ whole genome shotgun (WGS) entry which is preliminary data.</text>
</comment>